<sequence>MNDINYDDTVNNKQFFDKLSKKGKYNIYNANENNLAAIFYYQKSQQQKKISNSISYNDKRRSCIESSFNPKKYIDKNFILPSSEYNKNPHPNQNKNKIFPQNNRCNQENQIYYKKNDNESKNIDNNNKQNYLNDRNNSIKQSYSETCIDDQYNHYKKYFKSSIKGSKSSHNIPSITNNIYSNIINKKININLKSYMNNVYNNDEAFPCNNSQPILNHSNNSLQKTGNSEKSENIPNEKKVENFKQNSSNEFSTYLQQKYGKSESDLNNYPLLQQYDQDSNGFTIKKDNNNYYCNDNNEKHNSNKSNNTQLEYLSELLETLPNSMESLNLGSNKDFYASDVTIYGNGNIYIHISKKNLIL</sequence>
<proteinExistence type="predicted"/>
<feature type="region of interest" description="Disordered" evidence="1">
    <location>
        <begin position="213"/>
        <end position="235"/>
    </location>
</feature>
<feature type="region of interest" description="Disordered" evidence="1">
    <location>
        <begin position="85"/>
        <end position="104"/>
    </location>
</feature>
<keyword evidence="3" id="KW-1185">Reference proteome</keyword>
<dbReference type="EMBL" id="MCOG01000314">
    <property type="protein sequence ID" value="ORY19104.1"/>
    <property type="molecule type" value="Genomic_DNA"/>
</dbReference>
<comment type="caution">
    <text evidence="2">The sequence shown here is derived from an EMBL/GenBank/DDBJ whole genome shotgun (WGS) entry which is preliminary data.</text>
</comment>
<organism evidence="2 3">
    <name type="scientific">Neocallimastix californiae</name>
    <dbReference type="NCBI Taxonomy" id="1754190"/>
    <lineage>
        <taxon>Eukaryota</taxon>
        <taxon>Fungi</taxon>
        <taxon>Fungi incertae sedis</taxon>
        <taxon>Chytridiomycota</taxon>
        <taxon>Chytridiomycota incertae sedis</taxon>
        <taxon>Neocallimastigomycetes</taxon>
        <taxon>Neocallimastigales</taxon>
        <taxon>Neocallimastigaceae</taxon>
        <taxon>Neocallimastix</taxon>
    </lineage>
</organism>
<accession>A0A1Y2A9G0</accession>
<dbReference type="Proteomes" id="UP000193920">
    <property type="component" value="Unassembled WGS sequence"/>
</dbReference>
<feature type="compositionally biased region" description="Low complexity" evidence="1">
    <location>
        <begin position="123"/>
        <end position="133"/>
    </location>
</feature>
<name>A0A1Y2A9G0_9FUNG</name>
<reference evidence="2 3" key="1">
    <citation type="submission" date="2016-08" db="EMBL/GenBank/DDBJ databases">
        <title>A Parts List for Fungal Cellulosomes Revealed by Comparative Genomics.</title>
        <authorList>
            <consortium name="DOE Joint Genome Institute"/>
            <person name="Haitjema C.H."/>
            <person name="Gilmore S.P."/>
            <person name="Henske J.K."/>
            <person name="Solomon K.V."/>
            <person name="De Groot R."/>
            <person name="Kuo A."/>
            <person name="Mondo S.J."/>
            <person name="Salamov A.A."/>
            <person name="Labutti K."/>
            <person name="Zhao Z."/>
            <person name="Chiniquy J."/>
            <person name="Barry K."/>
            <person name="Brewer H.M."/>
            <person name="Purvine S.O."/>
            <person name="Wright A.T."/>
            <person name="Boxma B."/>
            <person name="Van Alen T."/>
            <person name="Hackstein J.H."/>
            <person name="Baker S.E."/>
            <person name="Grigoriev I.V."/>
            <person name="O'Malley M.A."/>
        </authorList>
    </citation>
    <scope>NUCLEOTIDE SEQUENCE [LARGE SCALE GENOMIC DNA]</scope>
    <source>
        <strain evidence="2 3">G1</strain>
    </source>
</reference>
<evidence type="ECO:0000313" key="3">
    <source>
        <dbReference type="Proteomes" id="UP000193920"/>
    </source>
</evidence>
<feature type="compositionally biased region" description="Low complexity" evidence="1">
    <location>
        <begin position="86"/>
        <end position="97"/>
    </location>
</feature>
<protein>
    <submittedName>
        <fullName evidence="2">Uncharacterized protein</fullName>
    </submittedName>
</protein>
<gene>
    <name evidence="2" type="ORF">LY90DRAFT_517330</name>
</gene>
<feature type="compositionally biased region" description="Polar residues" evidence="1">
    <location>
        <begin position="213"/>
        <end position="226"/>
    </location>
</feature>
<dbReference type="AlphaFoldDB" id="A0A1Y2A9G0"/>
<evidence type="ECO:0000256" key="1">
    <source>
        <dbReference type="SAM" id="MobiDB-lite"/>
    </source>
</evidence>
<feature type="region of interest" description="Disordered" evidence="1">
    <location>
        <begin position="114"/>
        <end position="133"/>
    </location>
</feature>
<evidence type="ECO:0000313" key="2">
    <source>
        <dbReference type="EMBL" id="ORY19104.1"/>
    </source>
</evidence>